<feature type="compositionally biased region" description="Basic residues" evidence="1">
    <location>
        <begin position="35"/>
        <end position="44"/>
    </location>
</feature>
<feature type="compositionally biased region" description="Polar residues" evidence="1">
    <location>
        <begin position="7"/>
        <end position="21"/>
    </location>
</feature>
<gene>
    <name evidence="2" type="ORF">CRENBAI_014750</name>
</gene>
<proteinExistence type="predicted"/>
<name>A0AAV9R856_9TELE</name>
<dbReference type="EMBL" id="JAHHUM010002335">
    <property type="protein sequence ID" value="KAK5604599.1"/>
    <property type="molecule type" value="Genomic_DNA"/>
</dbReference>
<evidence type="ECO:0000313" key="3">
    <source>
        <dbReference type="Proteomes" id="UP001311232"/>
    </source>
</evidence>
<protein>
    <submittedName>
        <fullName evidence="2">Uncharacterized protein</fullName>
    </submittedName>
</protein>
<feature type="region of interest" description="Disordered" evidence="1">
    <location>
        <begin position="1"/>
        <end position="47"/>
    </location>
</feature>
<evidence type="ECO:0000256" key="1">
    <source>
        <dbReference type="SAM" id="MobiDB-lite"/>
    </source>
</evidence>
<organism evidence="2 3">
    <name type="scientific">Crenichthys baileyi</name>
    <name type="common">White River springfish</name>
    <dbReference type="NCBI Taxonomy" id="28760"/>
    <lineage>
        <taxon>Eukaryota</taxon>
        <taxon>Metazoa</taxon>
        <taxon>Chordata</taxon>
        <taxon>Craniata</taxon>
        <taxon>Vertebrata</taxon>
        <taxon>Euteleostomi</taxon>
        <taxon>Actinopterygii</taxon>
        <taxon>Neopterygii</taxon>
        <taxon>Teleostei</taxon>
        <taxon>Neoteleostei</taxon>
        <taxon>Acanthomorphata</taxon>
        <taxon>Ovalentaria</taxon>
        <taxon>Atherinomorphae</taxon>
        <taxon>Cyprinodontiformes</taxon>
        <taxon>Goodeidae</taxon>
        <taxon>Crenichthys</taxon>
    </lineage>
</organism>
<reference evidence="2 3" key="1">
    <citation type="submission" date="2021-06" db="EMBL/GenBank/DDBJ databases">
        <authorList>
            <person name="Palmer J.M."/>
        </authorList>
    </citation>
    <scope>NUCLEOTIDE SEQUENCE [LARGE SCALE GENOMIC DNA]</scope>
    <source>
        <strain evidence="2 3">MEX-2019</strain>
        <tissue evidence="2">Muscle</tissue>
    </source>
</reference>
<comment type="caution">
    <text evidence="2">The sequence shown here is derived from an EMBL/GenBank/DDBJ whole genome shotgun (WGS) entry which is preliminary data.</text>
</comment>
<keyword evidence="3" id="KW-1185">Reference proteome</keyword>
<accession>A0AAV9R856</accession>
<dbReference type="AlphaFoldDB" id="A0AAV9R856"/>
<sequence length="175" mass="19807">MERVADTCSSRRTRTPLNIQRSMRKQPLGSGSPPRTHHGHHSRWTSRGVWDSHSAGVLALTGPRAKSSLISRARRDLNGARARCAHLRRVTLPDHLLIAVLQVMLLERMIGDCNLVSEQMVIQAKERLNSMRLRFKGGETQTFYSPRYCLYCNTVQTDKVLGNSIPIFCNIEVDL</sequence>
<evidence type="ECO:0000313" key="2">
    <source>
        <dbReference type="EMBL" id="KAK5604599.1"/>
    </source>
</evidence>
<dbReference type="Proteomes" id="UP001311232">
    <property type="component" value="Unassembled WGS sequence"/>
</dbReference>